<comment type="subcellular location">
    <subcellularLocation>
        <location evidence="1">Membrane</location>
        <topology evidence="1">Single-pass type I membrane protein</topology>
    </subcellularLocation>
</comment>
<organism evidence="10">
    <name type="scientific">Babesia sp</name>
    <dbReference type="NCBI Taxonomy" id="35084"/>
    <lineage>
        <taxon>Eukaryota</taxon>
        <taxon>Sar</taxon>
        <taxon>Alveolata</taxon>
        <taxon>Apicomplexa</taxon>
        <taxon>Aconoidasida</taxon>
        <taxon>Piroplasmida</taxon>
        <taxon>Babesiidae</taxon>
        <taxon>Babesia</taxon>
    </lineage>
</organism>
<evidence type="ECO:0000313" key="10">
    <source>
        <dbReference type="EMBL" id="QKY59677.1"/>
    </source>
</evidence>
<gene>
    <name evidence="10" type="primary">AMA1</name>
</gene>
<evidence type="ECO:0000256" key="3">
    <source>
        <dbReference type="ARBA" id="ARBA00022692"/>
    </source>
</evidence>
<evidence type="ECO:0000256" key="6">
    <source>
        <dbReference type="ARBA" id="ARBA00023136"/>
    </source>
</evidence>
<feature type="region of interest" description="Disordered" evidence="8">
    <location>
        <begin position="44"/>
        <end position="90"/>
    </location>
</feature>
<feature type="compositionally biased region" description="Polar residues" evidence="8">
    <location>
        <begin position="80"/>
        <end position="90"/>
    </location>
</feature>
<dbReference type="SMR" id="A0A7D5D204"/>
<dbReference type="InterPro" id="IPR003298">
    <property type="entry name" value="Apmem_Ag1"/>
</dbReference>
<sequence>MQTPIGRKPAFMSKLYLAIVPIILSTLLLSDALASKAALVAFQRDPSSSRGSRRSSRRDGQSSRRSADGESEAPERVLGRSSSKASSQTPWTKYMQRFDIPRVHGSGIFVDLGGSETVNRKSYRMPIGKCPVMGKVIELANGADYLDPISSEDPSYRGLAFPETAVENPATTTTAPRGRSRSQPSSVQLSPVAASDLRRWGYTGNDVANCAEYASNIVPNSDKLTKYRYPFVFDGNEEMCYILFSAMQYNQGSRYCDNDGSADEGSSSLLCMRPYKSTEDANLYYGSARLDHDWEENCPMHPVRDALFGKWVSGSCVALTPAFQEYVNTFEECSALLFENSSTDIDINVNRENYNELDELYSGIKRLDLSRIATALFSPLATTGGTSTASRGVGMNWANYDSDSGLCRILNEIPNCLIISAGSMALTAIGSPLEKDAIDFPCNIDTNGYIEPRTRSINKYSDAPFEVSTALSTKTLKCSGYIHSKYSDSCGTYYYCSDEKPGYFRRFLQMLGLHTTKRVIIAGTVSLVTIGLIYWICHRFFRAKETTKHYDAYMGNYEYDDPSDVNNEAEQRLSSDAYIWGEATSRPSDVTPVHLTKIG</sequence>
<feature type="compositionally biased region" description="Polar residues" evidence="8">
    <location>
        <begin position="169"/>
        <end position="189"/>
    </location>
</feature>
<evidence type="ECO:0000256" key="4">
    <source>
        <dbReference type="ARBA" id="ARBA00022729"/>
    </source>
</evidence>
<evidence type="ECO:0000256" key="1">
    <source>
        <dbReference type="ARBA" id="ARBA00004479"/>
    </source>
</evidence>
<protein>
    <submittedName>
        <fullName evidence="10">AMA1</fullName>
    </submittedName>
</protein>
<accession>A0A7D5D204</accession>
<keyword evidence="5 9" id="KW-1133">Transmembrane helix</keyword>
<feature type="transmembrane region" description="Helical" evidence="9">
    <location>
        <begin position="519"/>
        <end position="537"/>
    </location>
</feature>
<proteinExistence type="inferred from homology"/>
<evidence type="ECO:0000256" key="8">
    <source>
        <dbReference type="SAM" id="MobiDB-lite"/>
    </source>
</evidence>
<evidence type="ECO:0000256" key="9">
    <source>
        <dbReference type="SAM" id="Phobius"/>
    </source>
</evidence>
<dbReference type="SMART" id="SM00815">
    <property type="entry name" value="AMA-1"/>
    <property type="match status" value="1"/>
</dbReference>
<dbReference type="Pfam" id="PF02430">
    <property type="entry name" value="AMA-1"/>
    <property type="match status" value="1"/>
</dbReference>
<feature type="compositionally biased region" description="Basic and acidic residues" evidence="8">
    <location>
        <begin position="57"/>
        <end position="78"/>
    </location>
</feature>
<dbReference type="Gene3D" id="2.60.40.4360">
    <property type="match status" value="1"/>
</dbReference>
<keyword evidence="6 9" id="KW-0472">Membrane</keyword>
<name>A0A7D5D204_9APIC</name>
<dbReference type="GO" id="GO:0016020">
    <property type="term" value="C:membrane"/>
    <property type="evidence" value="ECO:0007669"/>
    <property type="project" value="UniProtKB-SubCell"/>
</dbReference>
<keyword evidence="4" id="KW-0732">Signal</keyword>
<keyword evidence="7" id="KW-0325">Glycoprotein</keyword>
<evidence type="ECO:0000256" key="7">
    <source>
        <dbReference type="ARBA" id="ARBA00023180"/>
    </source>
</evidence>
<comment type="similarity">
    <text evidence="2">Belongs to the apicomplexan parasites AMA1 family.</text>
</comment>
<reference evidence="10" key="1">
    <citation type="submission" date="2019-10" db="EMBL/GenBank/DDBJ databases">
        <title>Analysis of AMA1 and RON2 and Development of Detection Techniques of Chinese Ovine Babesia Species.</title>
        <authorList>
            <person name="Xu J."/>
            <person name="Wang J."/>
            <person name="Guan G."/>
            <person name="Li Z."/>
        </authorList>
    </citation>
    <scope>NUCLEOTIDE SEQUENCE</scope>
</reference>
<keyword evidence="3 9" id="KW-0812">Transmembrane</keyword>
<evidence type="ECO:0000256" key="2">
    <source>
        <dbReference type="ARBA" id="ARBA00007098"/>
    </source>
</evidence>
<dbReference type="AlphaFoldDB" id="A0A7D5D204"/>
<feature type="region of interest" description="Disordered" evidence="8">
    <location>
        <begin position="164"/>
        <end position="190"/>
    </location>
</feature>
<dbReference type="Gene3D" id="3.50.4.10">
    <property type="entry name" value="Hepatocyte Growth Factor"/>
    <property type="match status" value="2"/>
</dbReference>
<dbReference type="PRINTS" id="PR01361">
    <property type="entry name" value="MEROZOITESA"/>
</dbReference>
<evidence type="ECO:0000256" key="5">
    <source>
        <dbReference type="ARBA" id="ARBA00022989"/>
    </source>
</evidence>
<dbReference type="EMBL" id="MN557398">
    <property type="protein sequence ID" value="QKY59677.1"/>
    <property type="molecule type" value="Genomic_DNA"/>
</dbReference>